<evidence type="ECO:0000313" key="3">
    <source>
        <dbReference type="Proteomes" id="UP000094043"/>
    </source>
</evidence>
<sequence>MALTPPTTMKATSRRSWFSFGRSKAQSIAAEEASLQAPNDRAEIASNVLSAYDADPSERLRPIQFSPNRIATLYVTPSERDLYLSAMEELDKSPPPLPLWTDPAPALPQVKVPATPLDPPKMPSVYEPRTNAWTNRPYSPKLFPGGDVPTGLLVRDEFSKYTAPKAANHALLALSPPSEMRFTGFPPNLLVAVDAVIREEWPLGVMKRTEEVDELKSRGEKDILHNTAFVGFVQGAGQNDTHNLLFSYTPETVLVPPVFFALSIPLPDRLSLINPPLKSTPTLISALRTAILDTSPLKMSQHSNGTITWDTTDADLVEKARGREKDWQGYDPRGIKLEGWVHEGVYRFWVDGMRRWGGSVFKKKIIDNIHPMLVIRIVNHFTSHHFQLAGSVPLLPFTRGRDVLIFQSLPTSGLTIRDSFVPRSVSEYAEVAPNVEAKSTHAAEQDTSNLNGEPQWTGWIAAEKQANPKSPSPTRNRGPAASSARSRLSSLTNALRRSSSRGSRASNSNSGTDTPKQKGNVLKKNSVRRKSVPVLPSSYKPHGQKQTEKQLKRSSEGSMSLSGGNVVHRSGSDGTVHPARDEHHFVVTNATSQDREDWSLVNPSASVEDIGRVPPVELRPSEERTLWSRPSGPAFIPPRSPNRSPIHGPAKLHKVAGGRGRGVYEHANKTSHDNASGESIYHDAPPAETTMTAIATDSQNRVSPRASLDNIHIPSATLYSPGKDDSGSSIVAQPLKLGHPLPTPPDEQNGTTLPSYSVPLPQINTLGPSINGSPKRRVGVMEPTSHVGRIESMHGSVGFSGSVISHDSRPPSLPPKPTEMSSNLHNVTNLATSQGYGGTFQFPTPNVTSRGVNEQNRGGNGDNRERKSKVWDEDRGMWVDLPGIRDGPGSARTKINIGR</sequence>
<proteinExistence type="predicted"/>
<feature type="region of interest" description="Disordered" evidence="1">
    <location>
        <begin position="435"/>
        <end position="454"/>
    </location>
</feature>
<feature type="region of interest" description="Disordered" evidence="1">
    <location>
        <begin position="465"/>
        <end position="578"/>
    </location>
</feature>
<evidence type="ECO:0000313" key="2">
    <source>
        <dbReference type="EMBL" id="WVN84976.1"/>
    </source>
</evidence>
<dbReference type="PANTHER" id="PTHR38696">
    <property type="entry name" value="MEDIATOR OF RNA POLYMERASE II TRANSCRIPTION SUBUNIT 13"/>
    <property type="match status" value="1"/>
</dbReference>
<reference evidence="2" key="2">
    <citation type="journal article" date="2022" name="Elife">
        <title>Obligate sexual reproduction of a homothallic fungus closely related to the Cryptococcus pathogenic species complex.</title>
        <authorList>
            <person name="Passer A.R."/>
            <person name="Clancey S.A."/>
            <person name="Shea T."/>
            <person name="David-Palma M."/>
            <person name="Averette A.F."/>
            <person name="Boekhout T."/>
            <person name="Porcel B.M."/>
            <person name="Nowrousian M."/>
            <person name="Cuomo C.A."/>
            <person name="Sun S."/>
            <person name="Heitman J."/>
            <person name="Coelho M.A."/>
        </authorList>
    </citation>
    <scope>NUCLEOTIDE SEQUENCE</scope>
    <source>
        <strain evidence="2">CBS 7841</strain>
    </source>
</reference>
<protein>
    <submittedName>
        <fullName evidence="2">Uncharacterized protein</fullName>
    </submittedName>
</protein>
<feature type="compositionally biased region" description="Polar residues" evidence="1">
    <location>
        <begin position="843"/>
        <end position="857"/>
    </location>
</feature>
<feature type="region of interest" description="Disordered" evidence="1">
    <location>
        <begin position="843"/>
        <end position="871"/>
    </location>
</feature>
<dbReference type="PANTHER" id="PTHR38696:SF1">
    <property type="entry name" value="MEDIATOR OF RNA POLYMERASE II TRANSCRIPTION SUBUNIT 13"/>
    <property type="match status" value="1"/>
</dbReference>
<reference evidence="2" key="1">
    <citation type="submission" date="2016-06" db="EMBL/GenBank/DDBJ databases">
        <authorList>
            <person name="Cuomo C."/>
            <person name="Litvintseva A."/>
            <person name="Heitman J."/>
            <person name="Chen Y."/>
            <person name="Sun S."/>
            <person name="Springer D."/>
            <person name="Dromer F."/>
            <person name="Young S."/>
            <person name="Zeng Q."/>
            <person name="Chapman S."/>
            <person name="Gujja S."/>
            <person name="Saif S."/>
            <person name="Birren B."/>
        </authorList>
    </citation>
    <scope>NUCLEOTIDE SEQUENCE</scope>
    <source>
        <strain evidence="2">CBS 7841</strain>
    </source>
</reference>
<gene>
    <name evidence="2" type="ORF">L203_100113</name>
</gene>
<feature type="region of interest" description="Disordered" evidence="1">
    <location>
        <begin position="717"/>
        <end position="754"/>
    </location>
</feature>
<feature type="compositionally biased region" description="Polar residues" evidence="1">
    <location>
        <begin position="445"/>
        <end position="454"/>
    </location>
</feature>
<dbReference type="GeneID" id="91084329"/>
<feature type="compositionally biased region" description="Low complexity" evidence="1">
    <location>
        <begin position="480"/>
        <end position="511"/>
    </location>
</feature>
<accession>A0AAJ8LYA6</accession>
<keyword evidence="3" id="KW-1185">Reference proteome</keyword>
<feature type="compositionally biased region" description="Basic and acidic residues" evidence="1">
    <location>
        <begin position="545"/>
        <end position="555"/>
    </location>
</feature>
<dbReference type="KEGG" id="cdep:91084329"/>
<dbReference type="Proteomes" id="UP000094043">
    <property type="component" value="Chromosome 1"/>
</dbReference>
<name>A0AAJ8LYA6_9TREE</name>
<dbReference type="RefSeq" id="XP_066065677.1">
    <property type="nucleotide sequence ID" value="XM_066209580.1"/>
</dbReference>
<evidence type="ECO:0000256" key="1">
    <source>
        <dbReference type="SAM" id="MobiDB-lite"/>
    </source>
</evidence>
<reference evidence="2" key="3">
    <citation type="submission" date="2024-01" db="EMBL/GenBank/DDBJ databases">
        <authorList>
            <person name="Coelho M.A."/>
            <person name="David-Palma M."/>
            <person name="Shea T."/>
            <person name="Sun S."/>
            <person name="Cuomo C.A."/>
            <person name="Heitman J."/>
        </authorList>
    </citation>
    <scope>NUCLEOTIDE SEQUENCE</scope>
    <source>
        <strain evidence="2">CBS 7841</strain>
    </source>
</reference>
<organism evidence="2 3">
    <name type="scientific">Cryptococcus depauperatus CBS 7841</name>
    <dbReference type="NCBI Taxonomy" id="1295531"/>
    <lineage>
        <taxon>Eukaryota</taxon>
        <taxon>Fungi</taxon>
        <taxon>Dikarya</taxon>
        <taxon>Basidiomycota</taxon>
        <taxon>Agaricomycotina</taxon>
        <taxon>Tremellomycetes</taxon>
        <taxon>Tremellales</taxon>
        <taxon>Cryptococcaceae</taxon>
        <taxon>Cryptococcus</taxon>
    </lineage>
</organism>
<dbReference type="EMBL" id="CP143784">
    <property type="protein sequence ID" value="WVN84976.1"/>
    <property type="molecule type" value="Genomic_DNA"/>
</dbReference>
<feature type="region of interest" description="Disordered" evidence="1">
    <location>
        <begin position="621"/>
        <end position="656"/>
    </location>
</feature>
<feature type="compositionally biased region" description="Basic and acidic residues" evidence="1">
    <location>
        <begin position="862"/>
        <end position="871"/>
    </location>
</feature>
<dbReference type="AlphaFoldDB" id="A0AAJ8LYA6"/>